<comment type="caution">
    <text evidence="2">The sequence shown here is derived from an EMBL/GenBank/DDBJ whole genome shotgun (WGS) entry which is preliminary data.</text>
</comment>
<evidence type="ECO:0000313" key="3">
    <source>
        <dbReference type="Proteomes" id="UP001276854"/>
    </source>
</evidence>
<dbReference type="Gene3D" id="1.20.5.320">
    <property type="entry name" value="6-Phosphogluconate Dehydrogenase, domain 3"/>
    <property type="match status" value="1"/>
</dbReference>
<evidence type="ECO:0000256" key="1">
    <source>
        <dbReference type="SAM" id="MobiDB-lite"/>
    </source>
</evidence>
<gene>
    <name evidence="2" type="ORF">RZO55_01465</name>
</gene>
<feature type="non-terminal residue" evidence="2">
    <location>
        <position position="86"/>
    </location>
</feature>
<feature type="region of interest" description="Disordered" evidence="1">
    <location>
        <begin position="1"/>
        <end position="45"/>
    </location>
</feature>
<organism evidence="2 3">
    <name type="scientific">Clostridium boliviensis</name>
    <dbReference type="NCBI Taxonomy" id="318465"/>
    <lineage>
        <taxon>Bacteria</taxon>
        <taxon>Bacillati</taxon>
        <taxon>Bacillota</taxon>
        <taxon>Clostridia</taxon>
        <taxon>Eubacteriales</taxon>
        <taxon>Clostridiaceae</taxon>
        <taxon>Clostridium</taxon>
    </lineage>
</organism>
<dbReference type="InterPro" id="IPR008160">
    <property type="entry name" value="Collagen"/>
</dbReference>
<feature type="non-terminal residue" evidence="2">
    <location>
        <position position="1"/>
    </location>
</feature>
<name>A0ABU4GJ14_9CLOT</name>
<evidence type="ECO:0000313" key="2">
    <source>
        <dbReference type="EMBL" id="MDW2796257.1"/>
    </source>
</evidence>
<dbReference type="Pfam" id="PF01391">
    <property type="entry name" value="Collagen"/>
    <property type="match status" value="1"/>
</dbReference>
<sequence length="86" mass="8188">TGPTGPTGLTGDTGPTGPTGLTGDTGPTGPTGLTGDTGPTGPAGTAGLSEYAYIYNLDAQVVALEADILFSTNGIIVGTITHAPGT</sequence>
<keyword evidence="3" id="KW-1185">Reference proteome</keyword>
<protein>
    <submittedName>
        <fullName evidence="2">Collagen-like protein</fullName>
    </submittedName>
</protein>
<reference evidence="2 3" key="1">
    <citation type="submission" date="2023-10" db="EMBL/GenBank/DDBJ databases">
        <title>A novel Glycoside Hydrolase 43-Like Enzyme from Clostrdium boliviensis is an Endo-xylanase, and a Candidate for Xylooligosaccharides Production from Different Xylan Substrates.</title>
        <authorList>
            <person name="Alvarez M.T."/>
            <person name="Rocabado-Villegas L.R."/>
            <person name="Salas-Veizaga D.M."/>
            <person name="Linares-Pasten J.A."/>
            <person name="Gudmundsdottir E.E."/>
            <person name="Hreggvidsson G.O."/>
            <person name="Adlercreutz P."/>
            <person name="Nordberg Karlsson E."/>
        </authorList>
    </citation>
    <scope>NUCLEOTIDE SEQUENCE [LARGE SCALE GENOMIC DNA]</scope>
    <source>
        <strain evidence="2 3">E-1</strain>
    </source>
</reference>
<accession>A0ABU4GJ14</accession>
<dbReference type="Proteomes" id="UP001276854">
    <property type="component" value="Unassembled WGS sequence"/>
</dbReference>
<proteinExistence type="predicted"/>
<dbReference type="EMBL" id="JAWONS010000027">
    <property type="protein sequence ID" value="MDW2796257.1"/>
    <property type="molecule type" value="Genomic_DNA"/>
</dbReference>